<sequence length="82" mass="9356">MKNFIFSWSRPSLRSRQPLLPHGCKNLDVHRGETGSISLLSRAQLELTSSTRLAAQWLAWTYCHSGSSSKVLQVREQMRQAK</sequence>
<name>A0AAW1T6D9_9CHLO</name>
<organism evidence="1 2">
    <name type="scientific">Apatococcus fuscideae</name>
    <dbReference type="NCBI Taxonomy" id="2026836"/>
    <lineage>
        <taxon>Eukaryota</taxon>
        <taxon>Viridiplantae</taxon>
        <taxon>Chlorophyta</taxon>
        <taxon>core chlorophytes</taxon>
        <taxon>Trebouxiophyceae</taxon>
        <taxon>Chlorellales</taxon>
        <taxon>Chlorellaceae</taxon>
        <taxon>Apatococcus</taxon>
    </lineage>
</organism>
<evidence type="ECO:0000313" key="1">
    <source>
        <dbReference type="EMBL" id="KAK9864660.1"/>
    </source>
</evidence>
<reference evidence="1 2" key="1">
    <citation type="journal article" date="2024" name="Nat. Commun.">
        <title>Phylogenomics reveals the evolutionary origins of lichenization in chlorophyte algae.</title>
        <authorList>
            <person name="Puginier C."/>
            <person name="Libourel C."/>
            <person name="Otte J."/>
            <person name="Skaloud P."/>
            <person name="Haon M."/>
            <person name="Grisel S."/>
            <person name="Petersen M."/>
            <person name="Berrin J.G."/>
            <person name="Delaux P.M."/>
            <person name="Dal Grande F."/>
            <person name="Keller J."/>
        </authorList>
    </citation>
    <scope>NUCLEOTIDE SEQUENCE [LARGE SCALE GENOMIC DNA]</scope>
    <source>
        <strain evidence="1 2">SAG 2523</strain>
    </source>
</reference>
<protein>
    <submittedName>
        <fullName evidence="1">Uncharacterized protein</fullName>
    </submittedName>
</protein>
<dbReference type="AlphaFoldDB" id="A0AAW1T6D9"/>
<proteinExistence type="predicted"/>
<dbReference type="EMBL" id="JALJOV010000327">
    <property type="protein sequence ID" value="KAK9864660.1"/>
    <property type="molecule type" value="Genomic_DNA"/>
</dbReference>
<keyword evidence="2" id="KW-1185">Reference proteome</keyword>
<dbReference type="Proteomes" id="UP001485043">
    <property type="component" value="Unassembled WGS sequence"/>
</dbReference>
<evidence type="ECO:0000313" key="2">
    <source>
        <dbReference type="Proteomes" id="UP001485043"/>
    </source>
</evidence>
<gene>
    <name evidence="1" type="ORF">WJX84_008328</name>
</gene>
<comment type="caution">
    <text evidence="1">The sequence shown here is derived from an EMBL/GenBank/DDBJ whole genome shotgun (WGS) entry which is preliminary data.</text>
</comment>
<accession>A0AAW1T6D9</accession>